<dbReference type="SMART" id="SM00248">
    <property type="entry name" value="ANK"/>
    <property type="match status" value="1"/>
</dbReference>
<dbReference type="InterPro" id="IPR002110">
    <property type="entry name" value="Ankyrin_rpt"/>
</dbReference>
<organism evidence="2 3">
    <name type="scientific">Trichomonas vaginalis (strain ATCC PRA-98 / G3)</name>
    <dbReference type="NCBI Taxonomy" id="412133"/>
    <lineage>
        <taxon>Eukaryota</taxon>
        <taxon>Metamonada</taxon>
        <taxon>Parabasalia</taxon>
        <taxon>Trichomonadida</taxon>
        <taxon>Trichomonadidae</taxon>
        <taxon>Trichomonas</taxon>
    </lineage>
</organism>
<dbReference type="PROSITE" id="PS50297">
    <property type="entry name" value="ANK_REP_REGION"/>
    <property type="match status" value="1"/>
</dbReference>
<dbReference type="Proteomes" id="UP000001542">
    <property type="component" value="Unassembled WGS sequence"/>
</dbReference>
<reference evidence="2" key="2">
    <citation type="journal article" date="2007" name="Science">
        <title>Draft genome sequence of the sexually transmitted pathogen Trichomonas vaginalis.</title>
        <authorList>
            <person name="Carlton J.M."/>
            <person name="Hirt R.P."/>
            <person name="Silva J.C."/>
            <person name="Delcher A.L."/>
            <person name="Schatz M."/>
            <person name="Zhao Q."/>
            <person name="Wortman J.R."/>
            <person name="Bidwell S.L."/>
            <person name="Alsmark U.C.M."/>
            <person name="Besteiro S."/>
            <person name="Sicheritz-Ponten T."/>
            <person name="Noel C.J."/>
            <person name="Dacks J.B."/>
            <person name="Foster P.G."/>
            <person name="Simillion C."/>
            <person name="Van de Peer Y."/>
            <person name="Miranda-Saavedra D."/>
            <person name="Barton G.J."/>
            <person name="Westrop G.D."/>
            <person name="Mueller S."/>
            <person name="Dessi D."/>
            <person name="Fiori P.L."/>
            <person name="Ren Q."/>
            <person name="Paulsen I."/>
            <person name="Zhang H."/>
            <person name="Bastida-Corcuera F.D."/>
            <person name="Simoes-Barbosa A."/>
            <person name="Brown M.T."/>
            <person name="Hayes R.D."/>
            <person name="Mukherjee M."/>
            <person name="Okumura C.Y."/>
            <person name="Schneider R."/>
            <person name="Smith A.J."/>
            <person name="Vanacova S."/>
            <person name="Villalvazo M."/>
            <person name="Haas B.J."/>
            <person name="Pertea M."/>
            <person name="Feldblyum T.V."/>
            <person name="Utterback T.R."/>
            <person name="Shu C.L."/>
            <person name="Osoegawa K."/>
            <person name="de Jong P.J."/>
            <person name="Hrdy I."/>
            <person name="Horvathova L."/>
            <person name="Zubacova Z."/>
            <person name="Dolezal P."/>
            <person name="Malik S.B."/>
            <person name="Logsdon J.M. Jr."/>
            <person name="Henze K."/>
            <person name="Gupta A."/>
            <person name="Wang C.C."/>
            <person name="Dunne R.L."/>
            <person name="Upcroft J.A."/>
            <person name="Upcroft P."/>
            <person name="White O."/>
            <person name="Salzberg S.L."/>
            <person name="Tang P."/>
            <person name="Chiu C.-H."/>
            <person name="Lee Y.-S."/>
            <person name="Embley T.M."/>
            <person name="Coombs G.H."/>
            <person name="Mottram J.C."/>
            <person name="Tachezy J."/>
            <person name="Fraser-Liggett C.M."/>
            <person name="Johnson P.J."/>
        </authorList>
    </citation>
    <scope>NUCLEOTIDE SEQUENCE [LARGE SCALE GENOMIC DNA]</scope>
    <source>
        <strain evidence="2">G3</strain>
    </source>
</reference>
<dbReference type="InParanoid" id="A2F5B2"/>
<dbReference type="EMBL" id="DS113620">
    <property type="protein sequence ID" value="EAX99937.1"/>
    <property type="molecule type" value="Genomic_DNA"/>
</dbReference>
<evidence type="ECO:0000256" key="1">
    <source>
        <dbReference type="PROSITE-ProRule" id="PRU00023"/>
    </source>
</evidence>
<name>A2F5B2_TRIV3</name>
<sequence>MQFLISHGIDLNAKDVDGKTALKLAMEDDNTEAAELLLAHGANPNI</sequence>
<dbReference type="Pfam" id="PF12796">
    <property type="entry name" value="Ank_2"/>
    <property type="match status" value="1"/>
</dbReference>
<keyword evidence="1" id="KW-0040">ANK repeat</keyword>
<dbReference type="SUPFAM" id="SSF48403">
    <property type="entry name" value="Ankyrin repeat"/>
    <property type="match status" value="1"/>
</dbReference>
<dbReference type="AlphaFoldDB" id="A2F5B2"/>
<dbReference type="InterPro" id="IPR036770">
    <property type="entry name" value="Ankyrin_rpt-contain_sf"/>
</dbReference>
<dbReference type="PROSITE" id="PS50088">
    <property type="entry name" value="ANK_REPEAT"/>
    <property type="match status" value="1"/>
</dbReference>
<dbReference type="VEuPathDB" id="TrichDB:TVAG_159570"/>
<proteinExistence type="predicted"/>
<keyword evidence="3" id="KW-1185">Reference proteome</keyword>
<dbReference type="OrthoDB" id="539213at2759"/>
<protein>
    <submittedName>
        <fullName evidence="2">Uncharacterized protein</fullName>
    </submittedName>
</protein>
<gene>
    <name evidence="2" type="ORF">TVAG_159570</name>
</gene>
<dbReference type="SMR" id="A2F5B2"/>
<evidence type="ECO:0000313" key="3">
    <source>
        <dbReference type="Proteomes" id="UP000001542"/>
    </source>
</evidence>
<dbReference type="Gene3D" id="1.25.40.20">
    <property type="entry name" value="Ankyrin repeat-containing domain"/>
    <property type="match status" value="1"/>
</dbReference>
<evidence type="ECO:0000313" key="2">
    <source>
        <dbReference type="EMBL" id="EAX99937.1"/>
    </source>
</evidence>
<accession>A2F5B2</accession>
<dbReference type="KEGG" id="tva:4757757"/>
<dbReference type="VEuPathDB" id="TrichDB:TVAGG3_0159880"/>
<dbReference type="RefSeq" id="XP_001312867.1">
    <property type="nucleotide sequence ID" value="XM_001312866.1"/>
</dbReference>
<reference evidence="2" key="1">
    <citation type="submission" date="2006-10" db="EMBL/GenBank/DDBJ databases">
        <authorList>
            <person name="Amadeo P."/>
            <person name="Zhao Q."/>
            <person name="Wortman J."/>
            <person name="Fraser-Liggett C."/>
            <person name="Carlton J."/>
        </authorList>
    </citation>
    <scope>NUCLEOTIDE SEQUENCE</scope>
    <source>
        <strain evidence="2">G3</strain>
    </source>
</reference>
<feature type="repeat" description="ANK" evidence="1">
    <location>
        <begin position="17"/>
        <end position="46"/>
    </location>
</feature>